<organism evidence="1 2">
    <name type="scientific">Willisornis vidua</name>
    <name type="common">Xingu scale-backed antbird</name>
    <dbReference type="NCBI Taxonomy" id="1566151"/>
    <lineage>
        <taxon>Eukaryota</taxon>
        <taxon>Metazoa</taxon>
        <taxon>Chordata</taxon>
        <taxon>Craniata</taxon>
        <taxon>Vertebrata</taxon>
        <taxon>Euteleostomi</taxon>
        <taxon>Archelosauria</taxon>
        <taxon>Archosauria</taxon>
        <taxon>Dinosauria</taxon>
        <taxon>Saurischia</taxon>
        <taxon>Theropoda</taxon>
        <taxon>Coelurosauria</taxon>
        <taxon>Aves</taxon>
        <taxon>Neognathae</taxon>
        <taxon>Neoaves</taxon>
        <taxon>Telluraves</taxon>
        <taxon>Australaves</taxon>
        <taxon>Passeriformes</taxon>
        <taxon>Thamnophilidae</taxon>
        <taxon>Willisornis</taxon>
    </lineage>
</organism>
<protein>
    <submittedName>
        <fullName evidence="1">Uncharacterized protein</fullName>
    </submittedName>
</protein>
<sequence length="113" mass="12617">MTQMTGVLPWMATNSSEGTGKVGDRGVALHVRESLDYVELEISNDKVECLWTRIKGKANKADILVGVCYRPPNQDDEGDELFYKQLVDVSKSPALVLVDDFKLLDICWKLNTA</sequence>
<dbReference type="Proteomes" id="UP001145742">
    <property type="component" value="Unassembled WGS sequence"/>
</dbReference>
<proteinExistence type="predicted"/>
<dbReference type="EMBL" id="WHWB01034533">
    <property type="protein sequence ID" value="KAJ7408586.1"/>
    <property type="molecule type" value="Genomic_DNA"/>
</dbReference>
<comment type="caution">
    <text evidence="1">The sequence shown here is derived from an EMBL/GenBank/DDBJ whole genome shotgun (WGS) entry which is preliminary data.</text>
</comment>
<evidence type="ECO:0000313" key="1">
    <source>
        <dbReference type="EMBL" id="KAJ7408586.1"/>
    </source>
</evidence>
<keyword evidence="2" id="KW-1185">Reference proteome</keyword>
<evidence type="ECO:0000313" key="2">
    <source>
        <dbReference type="Proteomes" id="UP001145742"/>
    </source>
</evidence>
<gene>
    <name evidence="1" type="ORF">WISP_119733</name>
</gene>
<name>A0ABQ9CZ33_9PASS</name>
<accession>A0ABQ9CZ33</accession>
<reference evidence="1" key="1">
    <citation type="submission" date="2019-10" db="EMBL/GenBank/DDBJ databases">
        <authorList>
            <person name="Soares A.E.R."/>
            <person name="Aleixo A."/>
            <person name="Schneider P."/>
            <person name="Miyaki C.Y."/>
            <person name="Schneider M.P."/>
            <person name="Mello C."/>
            <person name="Vasconcelos A.T.R."/>
        </authorList>
    </citation>
    <scope>NUCLEOTIDE SEQUENCE</scope>
    <source>
        <tissue evidence="1">Muscle</tissue>
    </source>
</reference>